<dbReference type="InterPro" id="IPR050951">
    <property type="entry name" value="Retrovirus_Pol_polyprotein"/>
</dbReference>
<organism evidence="13 14">
    <name type="scientific">Macrosiphum euphorbiae</name>
    <name type="common">potato aphid</name>
    <dbReference type="NCBI Taxonomy" id="13131"/>
    <lineage>
        <taxon>Eukaryota</taxon>
        <taxon>Metazoa</taxon>
        <taxon>Ecdysozoa</taxon>
        <taxon>Arthropoda</taxon>
        <taxon>Hexapoda</taxon>
        <taxon>Insecta</taxon>
        <taxon>Pterygota</taxon>
        <taxon>Neoptera</taxon>
        <taxon>Paraneoptera</taxon>
        <taxon>Hemiptera</taxon>
        <taxon>Sternorrhyncha</taxon>
        <taxon>Aphidomorpha</taxon>
        <taxon>Aphidoidea</taxon>
        <taxon>Aphididae</taxon>
        <taxon>Macrosiphini</taxon>
        <taxon>Macrosiphum</taxon>
    </lineage>
</organism>
<dbReference type="GO" id="GO:0006508">
    <property type="term" value="P:proteolysis"/>
    <property type="evidence" value="ECO:0007669"/>
    <property type="project" value="InterPro"/>
</dbReference>
<dbReference type="GO" id="GO:0008270">
    <property type="term" value="F:zinc ion binding"/>
    <property type="evidence" value="ECO:0007669"/>
    <property type="project" value="UniProtKB-KW"/>
</dbReference>
<dbReference type="Proteomes" id="UP001160148">
    <property type="component" value="Unassembled WGS sequence"/>
</dbReference>
<dbReference type="Gene3D" id="3.10.10.10">
    <property type="entry name" value="HIV Type 1 Reverse Transcriptase, subunit A, domain 1"/>
    <property type="match status" value="1"/>
</dbReference>
<evidence type="ECO:0000313" key="14">
    <source>
        <dbReference type="Proteomes" id="UP001160148"/>
    </source>
</evidence>
<dbReference type="Gene3D" id="3.30.70.270">
    <property type="match status" value="2"/>
</dbReference>
<dbReference type="GO" id="GO:0003964">
    <property type="term" value="F:RNA-directed DNA polymerase activity"/>
    <property type="evidence" value="ECO:0007669"/>
    <property type="project" value="UniProtKB-KW"/>
</dbReference>
<keyword evidence="14" id="KW-1185">Reference proteome</keyword>
<evidence type="ECO:0000256" key="5">
    <source>
        <dbReference type="ARBA" id="ARBA00022759"/>
    </source>
</evidence>
<dbReference type="GO" id="GO:0004190">
    <property type="term" value="F:aspartic-type endopeptidase activity"/>
    <property type="evidence" value="ECO:0007669"/>
    <property type="project" value="InterPro"/>
</dbReference>
<dbReference type="SUPFAM" id="SSF57756">
    <property type="entry name" value="Retrovirus zinc finger-like domains"/>
    <property type="match status" value="1"/>
</dbReference>
<dbReference type="InterPro" id="IPR041373">
    <property type="entry name" value="RT_RNaseH"/>
</dbReference>
<dbReference type="FunFam" id="1.10.340.70:FF:000003">
    <property type="entry name" value="Protein CBG25708"/>
    <property type="match status" value="1"/>
</dbReference>
<evidence type="ECO:0000313" key="13">
    <source>
        <dbReference type="EMBL" id="CAI6374606.1"/>
    </source>
</evidence>
<keyword evidence="5" id="KW-0255">Endonuclease</keyword>
<dbReference type="PANTHER" id="PTHR37984:SF5">
    <property type="entry name" value="PROTEIN NYNRIN-LIKE"/>
    <property type="match status" value="1"/>
</dbReference>
<dbReference type="InterPro" id="IPR043502">
    <property type="entry name" value="DNA/RNA_pol_sf"/>
</dbReference>
<feature type="domain" description="Peptidase A2" evidence="11">
    <location>
        <begin position="241"/>
        <end position="321"/>
    </location>
</feature>
<name>A0AAV0Y5A0_9HEMI</name>
<sequence>MYAVLKNLMLPGEIKTQQFETVISKLKDYYCPKQLVISERYKFNSRKQKEGESVNDFIIELRRLASSCKFVAFLDQALRDRLVAGLSDDIMVRKLLAEPSALSFDSACKTVMDMDTVRKNTAVMHERVEAETLSIRQKFKNQSSKLQSHKHEDVSSKAIQKKKYVGERNSSHGNACGRCGRKSHSKSECPAKDWVCFNCSKKGHTSHMCRNNKKSVNNVEINNVFSNALKTTVCINDNTFLDFEVDSGAAVTLLPMNVYNAELSGFLLQPSEVRLITANGKSMKTMGKIIVNISIKDHYYNNLPLVITDNSLKKPLLGRDWLDIVNPLWRSQIVCTKQVEVLVVNVRSVEKFKVKYPKVFSNNVVPIKVFEATIVLKENVVPVFHRAYDVPYAIRDQVIKELNALKSQGIITKVSHSQWASPIVCVPRKNGKIRLCVDLKVTVNRYVEMDYYPLPKIDDIFNSLSGCKYFCVLDLTNAYLQLSVADSCKHLLTVNTHVGLYCFNRLCFGLKSAPPIFQSVMDSVVRGIPRVAAYLDDVVVGGANLDECKRHLGSVLSRFEKYNIKINAEKCHFFKESIDYLGYRMNCSGLYPNPEKVDAIKNAPVPVNVTQLKSYLGLLNYYHKFLSLSSLSDVMEPLLSLTRKKSEWNWSSKCERAFIKTKDLIAEKSCLVLYNSNLPLVVATDSSSYGIGAVLSHIIDDREHPIMFASTTLSETEKRYSQLDKEALAIIFGVRKFHKFIYGRPFKLVTDHEPLKQIFNPSKSIPQLSAARLQRWAIILAAYNYEIVFKKGECNSNADGLSRLPLESKESVDNECCLVSVVASFEEKLLTFKNIEQETCLDDILVKVVGCLNNGWPHFSQLNYELKPFYKNRLKLSLESGCILFGNRVVIPKRLQVQVLDLLHKGHPGIVRCKLLARSYVWWPTIEVDILKYVQSCMPCQVNQCDKIKKIYAPLPESSQTWMRLHLDLFDAQQCKFLILIDDYSKWIEVWLM</sequence>
<keyword evidence="8" id="KW-0862">Zinc</keyword>
<reference evidence="13 14" key="1">
    <citation type="submission" date="2023-01" db="EMBL/GenBank/DDBJ databases">
        <authorList>
            <person name="Whitehead M."/>
        </authorList>
    </citation>
    <scope>NUCLEOTIDE SEQUENCE [LARGE SCALE GENOMIC DNA]</scope>
</reference>
<dbReference type="InterPro" id="IPR021109">
    <property type="entry name" value="Peptidase_aspartic_dom_sf"/>
</dbReference>
<evidence type="ECO:0000256" key="1">
    <source>
        <dbReference type="ARBA" id="ARBA00012493"/>
    </source>
</evidence>
<dbReference type="InterPro" id="IPR000477">
    <property type="entry name" value="RT_dom"/>
</dbReference>
<keyword evidence="6" id="KW-0378">Hydrolase</keyword>
<dbReference type="InterPro" id="IPR043128">
    <property type="entry name" value="Rev_trsase/Diguanyl_cyclase"/>
</dbReference>
<feature type="domain" description="CCHC-type" evidence="10">
    <location>
        <begin position="196"/>
        <end position="211"/>
    </location>
</feature>
<evidence type="ECO:0000256" key="3">
    <source>
        <dbReference type="ARBA" id="ARBA00022695"/>
    </source>
</evidence>
<keyword evidence="4" id="KW-0540">Nuclease</keyword>
<dbReference type="SUPFAM" id="SSF50630">
    <property type="entry name" value="Acid proteases"/>
    <property type="match status" value="1"/>
</dbReference>
<evidence type="ECO:0000256" key="2">
    <source>
        <dbReference type="ARBA" id="ARBA00022679"/>
    </source>
</evidence>
<dbReference type="PROSITE" id="PS50175">
    <property type="entry name" value="ASP_PROT_RETROV"/>
    <property type="match status" value="1"/>
</dbReference>
<dbReference type="InterPro" id="IPR001878">
    <property type="entry name" value="Znf_CCHC"/>
</dbReference>
<dbReference type="Pfam" id="PF13975">
    <property type="entry name" value="gag-asp_proteas"/>
    <property type="match status" value="1"/>
</dbReference>
<dbReference type="Gene3D" id="1.10.340.70">
    <property type="match status" value="1"/>
</dbReference>
<keyword evidence="7" id="KW-0695">RNA-directed DNA polymerase</keyword>
<dbReference type="PROSITE" id="PS50158">
    <property type="entry name" value="ZF_CCHC"/>
    <property type="match status" value="1"/>
</dbReference>
<protein>
    <recommendedName>
        <fullName evidence="1">RNA-directed DNA polymerase</fullName>
        <ecNumber evidence="1">2.7.7.49</ecNumber>
    </recommendedName>
</protein>
<keyword evidence="3" id="KW-0548">Nucleotidyltransferase</keyword>
<keyword evidence="8" id="KW-0479">Metal-binding</keyword>
<feature type="domain" description="Reverse transcriptase" evidence="12">
    <location>
        <begin position="407"/>
        <end position="585"/>
    </location>
</feature>
<dbReference type="Gene3D" id="4.10.60.10">
    <property type="entry name" value="Zinc finger, CCHC-type"/>
    <property type="match status" value="1"/>
</dbReference>
<evidence type="ECO:0000259" key="12">
    <source>
        <dbReference type="PROSITE" id="PS50878"/>
    </source>
</evidence>
<proteinExistence type="predicted"/>
<dbReference type="PROSITE" id="PS50878">
    <property type="entry name" value="RT_POL"/>
    <property type="match status" value="1"/>
</dbReference>
<dbReference type="PANTHER" id="PTHR37984">
    <property type="entry name" value="PROTEIN CBG26694"/>
    <property type="match status" value="1"/>
</dbReference>
<dbReference type="AlphaFoldDB" id="A0AAV0Y5A0"/>
<keyword evidence="8" id="KW-0863">Zinc-finger</keyword>
<dbReference type="CDD" id="cd09274">
    <property type="entry name" value="RNase_HI_RT_Ty3"/>
    <property type="match status" value="1"/>
</dbReference>
<dbReference type="EMBL" id="CARXXK010001230">
    <property type="protein sequence ID" value="CAI6374606.1"/>
    <property type="molecule type" value="Genomic_DNA"/>
</dbReference>
<dbReference type="SUPFAM" id="SSF56672">
    <property type="entry name" value="DNA/RNA polymerases"/>
    <property type="match status" value="1"/>
</dbReference>
<dbReference type="InterPro" id="IPR041588">
    <property type="entry name" value="Integrase_H2C2"/>
</dbReference>
<evidence type="ECO:0000256" key="6">
    <source>
        <dbReference type="ARBA" id="ARBA00022801"/>
    </source>
</evidence>
<accession>A0AAV0Y5A0</accession>
<evidence type="ECO:0000256" key="4">
    <source>
        <dbReference type="ARBA" id="ARBA00022722"/>
    </source>
</evidence>
<dbReference type="Gene3D" id="2.40.70.10">
    <property type="entry name" value="Acid Proteases"/>
    <property type="match status" value="1"/>
</dbReference>
<dbReference type="InterPro" id="IPR036875">
    <property type="entry name" value="Znf_CCHC_sf"/>
</dbReference>
<dbReference type="CDD" id="cd01647">
    <property type="entry name" value="RT_LTR"/>
    <property type="match status" value="1"/>
</dbReference>
<dbReference type="InterPro" id="IPR001995">
    <property type="entry name" value="Peptidase_A2_cat"/>
</dbReference>
<evidence type="ECO:0000256" key="7">
    <source>
        <dbReference type="ARBA" id="ARBA00022918"/>
    </source>
</evidence>
<gene>
    <name evidence="13" type="ORF">MEUPH1_LOCUS28214</name>
</gene>
<dbReference type="SMART" id="SM00343">
    <property type="entry name" value="ZnF_C2HC"/>
    <property type="match status" value="2"/>
</dbReference>
<feature type="region of interest" description="Disordered" evidence="9">
    <location>
        <begin position="141"/>
        <end position="177"/>
    </location>
</feature>
<dbReference type="EC" id="2.7.7.49" evidence="1"/>
<dbReference type="Pfam" id="PF00078">
    <property type="entry name" value="RVT_1"/>
    <property type="match status" value="1"/>
</dbReference>
<dbReference type="Pfam" id="PF17917">
    <property type="entry name" value="RT_RNaseH"/>
    <property type="match status" value="1"/>
</dbReference>
<dbReference type="GO" id="GO:0003676">
    <property type="term" value="F:nucleic acid binding"/>
    <property type="evidence" value="ECO:0007669"/>
    <property type="project" value="InterPro"/>
</dbReference>
<evidence type="ECO:0000259" key="11">
    <source>
        <dbReference type="PROSITE" id="PS50175"/>
    </source>
</evidence>
<keyword evidence="2" id="KW-0808">Transferase</keyword>
<dbReference type="FunFam" id="3.10.20.370:FF:000001">
    <property type="entry name" value="Retrovirus-related Pol polyprotein from transposon 17.6-like protein"/>
    <property type="match status" value="1"/>
</dbReference>
<comment type="caution">
    <text evidence="13">The sequence shown here is derived from an EMBL/GenBank/DDBJ whole genome shotgun (WGS) entry which is preliminary data.</text>
</comment>
<evidence type="ECO:0000259" key="10">
    <source>
        <dbReference type="PROSITE" id="PS50158"/>
    </source>
</evidence>
<dbReference type="Pfam" id="PF17921">
    <property type="entry name" value="Integrase_H2C2"/>
    <property type="match status" value="1"/>
</dbReference>
<evidence type="ECO:0000256" key="8">
    <source>
        <dbReference type="PROSITE-ProRule" id="PRU00047"/>
    </source>
</evidence>
<dbReference type="FunFam" id="3.30.70.270:FF:000020">
    <property type="entry name" value="Transposon Tf2-6 polyprotein-like Protein"/>
    <property type="match status" value="1"/>
</dbReference>
<evidence type="ECO:0000256" key="9">
    <source>
        <dbReference type="SAM" id="MobiDB-lite"/>
    </source>
</evidence>
<dbReference type="GO" id="GO:0004519">
    <property type="term" value="F:endonuclease activity"/>
    <property type="evidence" value="ECO:0007669"/>
    <property type="project" value="UniProtKB-KW"/>
</dbReference>